<name>A0A0H5Q8Q0_9ZZZZ</name>
<geneLocation type="plasmid" evidence="2">
    <name>pRGFK1735</name>
</geneLocation>
<proteinExistence type="predicted"/>
<dbReference type="SUPFAM" id="SSF46785">
    <property type="entry name" value="Winged helix' DNA-binding domain"/>
    <property type="match status" value="1"/>
</dbReference>
<dbReference type="Gene3D" id="1.10.10.10">
    <property type="entry name" value="Winged helix-like DNA-binding domain superfamily/Winged helix DNA-binding domain"/>
    <property type="match status" value="1"/>
</dbReference>
<evidence type="ECO:0000259" key="1">
    <source>
        <dbReference type="Pfam" id="PF05732"/>
    </source>
</evidence>
<feature type="domain" description="Plasmid replication protein RepL" evidence="1">
    <location>
        <begin position="23"/>
        <end position="148"/>
    </location>
</feature>
<protein>
    <recommendedName>
        <fullName evidence="1">Plasmid replication protein RepL domain-containing protein</fullName>
    </recommendedName>
</protein>
<keyword evidence="2" id="KW-0614">Plasmid</keyword>
<accession>A0A0H5Q8Q0</accession>
<dbReference type="GO" id="GO:0006260">
    <property type="term" value="P:DNA replication"/>
    <property type="evidence" value="ECO:0007669"/>
    <property type="project" value="InterPro"/>
</dbReference>
<reference evidence="2" key="2">
    <citation type="submission" date="2015-07" db="EMBL/GenBank/DDBJ databases">
        <title>Plasmids, circular viruses and viroids from rat gut.</title>
        <authorList>
            <person name="Jorgensen T.J."/>
            <person name="Hansen M.A."/>
            <person name="Xu Z."/>
            <person name="Tabak M.A."/>
            <person name="Sorensen S.J."/>
            <person name="Hansen L.H."/>
        </authorList>
    </citation>
    <scope>NUCLEOTIDE SEQUENCE</scope>
    <source>
        <plasmid evidence="2">pRGFK1735</plasmid>
    </source>
</reference>
<organism evidence="2">
    <name type="scientific">uncultured prokaryote</name>
    <dbReference type="NCBI Taxonomy" id="198431"/>
    <lineage>
        <taxon>unclassified sequences</taxon>
        <taxon>environmental samples</taxon>
    </lineage>
</organism>
<dbReference type="InterPro" id="IPR008813">
    <property type="entry name" value="Plasmid_replication_RepL"/>
</dbReference>
<dbReference type="EMBL" id="LN854237">
    <property type="protein sequence ID" value="CRY97775.1"/>
    <property type="molecule type" value="Genomic_DNA"/>
</dbReference>
<dbReference type="GO" id="GO:0006276">
    <property type="term" value="P:plasmid maintenance"/>
    <property type="evidence" value="ECO:0007669"/>
    <property type="project" value="InterPro"/>
</dbReference>
<reference evidence="2" key="1">
    <citation type="submission" date="2015-06" db="EMBL/GenBank/DDBJ databases">
        <authorList>
            <person name="Joergensen T."/>
        </authorList>
    </citation>
    <scope>NUCLEOTIDE SEQUENCE</scope>
    <source>
        <plasmid evidence="2">pRGFK1735</plasmid>
    </source>
</reference>
<dbReference type="Pfam" id="PF05732">
    <property type="entry name" value="RepL"/>
    <property type="match status" value="1"/>
</dbReference>
<dbReference type="InterPro" id="IPR036388">
    <property type="entry name" value="WH-like_DNA-bd_sf"/>
</dbReference>
<dbReference type="InterPro" id="IPR036390">
    <property type="entry name" value="WH_DNA-bd_sf"/>
</dbReference>
<dbReference type="AlphaFoldDB" id="A0A0H5Q8Q0"/>
<sequence length="150" mass="17580">MNTGLKFKEYNEEKQLLIKSQIRTFTDNDTGEVFEAEQIIKRFYGQKQFWKVYLSDFLEILGILQSKQVDILVYIIENTDSSTNLFLGTYKKIAKNTNTSEPTIATVMKKLQDNKFIKKIQNGAWQVSPHIMMKGSEFKKSLLINYYNEE</sequence>
<evidence type="ECO:0000313" key="2">
    <source>
        <dbReference type="EMBL" id="CRY97775.1"/>
    </source>
</evidence>